<evidence type="ECO:0000313" key="13">
    <source>
        <dbReference type="EMBL" id="JAG06129.1"/>
    </source>
</evidence>
<dbReference type="EMBL" id="GDHC01015040">
    <property type="protein sequence ID" value="JAQ03589.1"/>
    <property type="molecule type" value="Transcribed_RNA"/>
</dbReference>
<evidence type="ECO:0000256" key="5">
    <source>
        <dbReference type="ARBA" id="ARBA00024387"/>
    </source>
</evidence>
<keyword evidence="2" id="KW-0479">Metal-binding</keyword>
<dbReference type="InterPro" id="IPR052194">
    <property type="entry name" value="MESH1"/>
</dbReference>
<evidence type="ECO:0000256" key="8">
    <source>
        <dbReference type="ARBA" id="ARBA00040793"/>
    </source>
</evidence>
<evidence type="ECO:0000313" key="15">
    <source>
        <dbReference type="EMBL" id="JAQ00491.1"/>
    </source>
</evidence>
<evidence type="ECO:0000256" key="4">
    <source>
        <dbReference type="ARBA" id="ARBA00023211"/>
    </source>
</evidence>
<reference evidence="15" key="3">
    <citation type="journal article" date="2016" name="Gigascience">
        <title>De novo construction of an expanded transcriptome assembly for the western tarnished plant bug, Lygus hesperus.</title>
        <authorList>
            <person name="Tassone E.E."/>
            <person name="Geib S.M."/>
            <person name="Hall B."/>
            <person name="Fabrick J.A."/>
            <person name="Brent C.S."/>
            <person name="Hull J.J."/>
        </authorList>
    </citation>
    <scope>NUCLEOTIDE SEQUENCE</scope>
</reference>
<dbReference type="GO" id="GO:0046872">
    <property type="term" value="F:metal ion binding"/>
    <property type="evidence" value="ECO:0007669"/>
    <property type="project" value="UniProtKB-KW"/>
</dbReference>
<dbReference type="InterPro" id="IPR006674">
    <property type="entry name" value="HD_domain"/>
</dbReference>
<proteinExistence type="inferred from homology"/>
<gene>
    <name evidence="14" type="primary">hddc3_1</name>
    <name evidence="13" type="synonym">hddc3_0</name>
    <name evidence="14" type="ORF">CM83_66419</name>
    <name evidence="13" type="ORF">CM83_66425</name>
    <name evidence="16" type="ORF">g.40602</name>
    <name evidence="15" type="ORF">g.40604</name>
</gene>
<dbReference type="EMBL" id="GDHC01018138">
    <property type="protein sequence ID" value="JAQ00491.1"/>
    <property type="molecule type" value="Transcribed_RNA"/>
</dbReference>
<dbReference type="CDD" id="cd00077">
    <property type="entry name" value="HDc"/>
    <property type="match status" value="1"/>
</dbReference>
<dbReference type="EC" id="3.1.7.2" evidence="5"/>
<sequence>MSGLQTAALLPQIIKCANFCAVKHQSQRRKNKDQTPYINHPIGVAYILTEEAGVSDPDVIMAALLHDTVEDTDTTFSEIETLFGANIKSIVEEVTDDKSLPKMTRKQLQIDHAPTSSHQAKLVKLADKLYNLRDLHRETPVGWTPERVKEYFIWASQVVEGLRGTNKTLEDKLDNILSEHVEPIKS</sequence>
<dbReference type="EMBL" id="GBHO01037475">
    <property type="protein sequence ID" value="JAG06129.1"/>
    <property type="molecule type" value="Transcribed_RNA"/>
</dbReference>
<comment type="function">
    <text evidence="6">ppGpp hydrolyzing enzyme involved in starvation response.</text>
</comment>
<evidence type="ECO:0000256" key="2">
    <source>
        <dbReference type="ARBA" id="ARBA00022723"/>
    </source>
</evidence>
<dbReference type="PROSITE" id="PS51831">
    <property type="entry name" value="HD"/>
    <property type="match status" value="1"/>
</dbReference>
<evidence type="ECO:0000256" key="11">
    <source>
        <dbReference type="ARBA" id="ARBA00047968"/>
    </source>
</evidence>
<reference evidence="14" key="1">
    <citation type="journal article" date="2014" name="PLoS ONE">
        <title>Transcriptome-Based Identification of ABC Transporters in the Western Tarnished Plant Bug Lygus hesperus.</title>
        <authorList>
            <person name="Hull J.J."/>
            <person name="Chaney K."/>
            <person name="Geib S.M."/>
            <person name="Fabrick J.A."/>
            <person name="Brent C.S."/>
            <person name="Walsh D."/>
            <person name="Lavine L.C."/>
        </authorList>
    </citation>
    <scope>NUCLEOTIDE SEQUENCE</scope>
</reference>
<evidence type="ECO:0000256" key="7">
    <source>
        <dbReference type="ARBA" id="ARBA00038354"/>
    </source>
</evidence>
<protein>
    <recommendedName>
        <fullName evidence="8">Guanosine-3',5'-bis(diphosphate) 3'-pyrophosphohydrolase MESH1</fullName>
        <ecNumber evidence="5">3.1.7.2</ecNumber>
    </recommendedName>
    <alternativeName>
        <fullName evidence="9">Metazoan SpoT homolog 1</fullName>
    </alternativeName>
    <alternativeName>
        <fullName evidence="10">Penta-phosphate guanosine-3'-pyrophosphohydrolase</fullName>
    </alternativeName>
</protein>
<comment type="similarity">
    <text evidence="7">Belongs to the MESH1 family.</text>
</comment>
<dbReference type="AlphaFoldDB" id="A0A0A9XSU8"/>
<feature type="domain" description="HD" evidence="12">
    <location>
        <begin position="37"/>
        <end position="132"/>
    </location>
</feature>
<evidence type="ECO:0000256" key="10">
    <source>
        <dbReference type="ARBA" id="ARBA00041770"/>
    </source>
</evidence>
<dbReference type="FunFam" id="1.10.3210.10:FF:000012">
    <property type="entry name" value="HD domain containing 3"/>
    <property type="match status" value="1"/>
</dbReference>
<evidence type="ECO:0000256" key="3">
    <source>
        <dbReference type="ARBA" id="ARBA00022801"/>
    </source>
</evidence>
<dbReference type="Pfam" id="PF13328">
    <property type="entry name" value="HD_4"/>
    <property type="match status" value="1"/>
</dbReference>
<dbReference type="SMART" id="SM00471">
    <property type="entry name" value="HDc"/>
    <property type="match status" value="1"/>
</dbReference>
<dbReference type="EMBL" id="GBHO01023454">
    <property type="protein sequence ID" value="JAG20150.1"/>
    <property type="molecule type" value="Transcribed_RNA"/>
</dbReference>
<dbReference type="InterPro" id="IPR003607">
    <property type="entry name" value="HD/PDEase_dom"/>
</dbReference>
<comment type="catalytic activity">
    <reaction evidence="11">
        <text>guanosine 3',5'-bis(diphosphate) + H2O = GDP + diphosphate + H(+)</text>
        <dbReference type="Rhea" id="RHEA:14253"/>
        <dbReference type="ChEBI" id="CHEBI:15377"/>
        <dbReference type="ChEBI" id="CHEBI:15378"/>
        <dbReference type="ChEBI" id="CHEBI:33019"/>
        <dbReference type="ChEBI" id="CHEBI:58189"/>
        <dbReference type="ChEBI" id="CHEBI:77828"/>
        <dbReference type="EC" id="3.1.7.2"/>
    </reaction>
</comment>
<dbReference type="GO" id="GO:0008893">
    <property type="term" value="F:guanosine-3',5'-bis(diphosphate) 3'-diphosphatase activity"/>
    <property type="evidence" value="ECO:0007669"/>
    <property type="project" value="UniProtKB-EC"/>
</dbReference>
<evidence type="ECO:0000313" key="14">
    <source>
        <dbReference type="EMBL" id="JAG20150.1"/>
    </source>
</evidence>
<evidence type="ECO:0000259" key="12">
    <source>
        <dbReference type="PROSITE" id="PS51831"/>
    </source>
</evidence>
<dbReference type="SUPFAM" id="SSF109604">
    <property type="entry name" value="HD-domain/PDEase-like"/>
    <property type="match status" value="1"/>
</dbReference>
<name>A0A0A9XSU8_LYGHE</name>
<keyword evidence="4" id="KW-0464">Manganese</keyword>
<comment type="cofactor">
    <cofactor evidence="1">
        <name>Mn(2+)</name>
        <dbReference type="ChEBI" id="CHEBI:29035"/>
    </cofactor>
</comment>
<accession>A0A0A9XSU8</accession>
<dbReference type="PANTHER" id="PTHR46246:SF1">
    <property type="entry name" value="GUANOSINE-3',5'-BIS(DIPHOSPHATE) 3'-PYROPHOSPHOHYDROLASE MESH1"/>
    <property type="match status" value="1"/>
</dbReference>
<keyword evidence="3 14" id="KW-0378">Hydrolase</keyword>
<evidence type="ECO:0000256" key="6">
    <source>
        <dbReference type="ARBA" id="ARBA00037781"/>
    </source>
</evidence>
<dbReference type="PANTHER" id="PTHR46246">
    <property type="entry name" value="GUANOSINE-3',5'-BIS(DIPHOSPHATE) 3'-PYROPHOSPHOHYDROLASE MESH1"/>
    <property type="match status" value="1"/>
</dbReference>
<evidence type="ECO:0000313" key="16">
    <source>
        <dbReference type="EMBL" id="JAQ03589.1"/>
    </source>
</evidence>
<evidence type="ECO:0000256" key="9">
    <source>
        <dbReference type="ARBA" id="ARBA00041464"/>
    </source>
</evidence>
<dbReference type="Gene3D" id="1.10.3210.10">
    <property type="entry name" value="Hypothetical protein af1432"/>
    <property type="match status" value="1"/>
</dbReference>
<organism evidence="14">
    <name type="scientific">Lygus hesperus</name>
    <name type="common">Western plant bug</name>
    <dbReference type="NCBI Taxonomy" id="30085"/>
    <lineage>
        <taxon>Eukaryota</taxon>
        <taxon>Metazoa</taxon>
        <taxon>Ecdysozoa</taxon>
        <taxon>Arthropoda</taxon>
        <taxon>Hexapoda</taxon>
        <taxon>Insecta</taxon>
        <taxon>Pterygota</taxon>
        <taxon>Neoptera</taxon>
        <taxon>Paraneoptera</taxon>
        <taxon>Hemiptera</taxon>
        <taxon>Heteroptera</taxon>
        <taxon>Panheteroptera</taxon>
        <taxon>Cimicomorpha</taxon>
        <taxon>Miridae</taxon>
        <taxon>Mirini</taxon>
        <taxon>Lygus</taxon>
    </lineage>
</organism>
<evidence type="ECO:0000256" key="1">
    <source>
        <dbReference type="ARBA" id="ARBA00001936"/>
    </source>
</evidence>
<reference evidence="14" key="2">
    <citation type="submission" date="2014-07" db="EMBL/GenBank/DDBJ databases">
        <authorList>
            <person name="Hull J."/>
        </authorList>
    </citation>
    <scope>NUCLEOTIDE SEQUENCE</scope>
</reference>